<reference evidence="3" key="1">
    <citation type="submission" date="2014-11" db="EMBL/GenBank/DDBJ databases">
        <authorList>
            <person name="Otto D Thomas"/>
            <person name="Naeem Raeece"/>
        </authorList>
    </citation>
    <scope>NUCLEOTIDE SEQUENCE</scope>
</reference>
<dbReference type="VEuPathDB" id="CryptoDB:Cvel_19015"/>
<gene>
    <name evidence="3" type="ORF">Cvel_19015</name>
</gene>
<name>A0A0G4FWW2_9ALVE</name>
<proteinExistence type="predicted"/>
<sequence>MDGKERGTSSSSDGSKKLRVVGGEVVRPGGRGNGGVMDRVTEMFWSFVAILVLLFKTIFMQGPPPARRNQDGNGNAPHQPFRRNINNVRKIDSCAPFQGGG</sequence>
<accession>A0A0G4FWW2</accession>
<evidence type="ECO:0008006" key="4">
    <source>
        <dbReference type="Google" id="ProtNLM"/>
    </source>
</evidence>
<evidence type="ECO:0000313" key="3">
    <source>
        <dbReference type="EMBL" id="CEM19276.1"/>
    </source>
</evidence>
<evidence type="ECO:0000256" key="2">
    <source>
        <dbReference type="SAM" id="Phobius"/>
    </source>
</evidence>
<evidence type="ECO:0000256" key="1">
    <source>
        <dbReference type="SAM" id="MobiDB-lite"/>
    </source>
</evidence>
<feature type="region of interest" description="Disordered" evidence="1">
    <location>
        <begin position="1"/>
        <end position="33"/>
    </location>
</feature>
<organism evidence="3">
    <name type="scientific">Chromera velia CCMP2878</name>
    <dbReference type="NCBI Taxonomy" id="1169474"/>
    <lineage>
        <taxon>Eukaryota</taxon>
        <taxon>Sar</taxon>
        <taxon>Alveolata</taxon>
        <taxon>Colpodellida</taxon>
        <taxon>Chromeraceae</taxon>
        <taxon>Chromera</taxon>
    </lineage>
</organism>
<dbReference type="AlphaFoldDB" id="A0A0G4FWW2"/>
<keyword evidence="2" id="KW-0472">Membrane</keyword>
<keyword evidence="2" id="KW-0812">Transmembrane</keyword>
<protein>
    <recommendedName>
        <fullName evidence="4">Selenoprotein K</fullName>
    </recommendedName>
</protein>
<keyword evidence="2" id="KW-1133">Transmembrane helix</keyword>
<feature type="transmembrane region" description="Helical" evidence="2">
    <location>
        <begin position="43"/>
        <end position="59"/>
    </location>
</feature>
<dbReference type="EMBL" id="CDMZ01000672">
    <property type="protein sequence ID" value="CEM19276.1"/>
    <property type="molecule type" value="Genomic_DNA"/>
</dbReference>